<keyword evidence="1" id="KW-0812">Transmembrane</keyword>
<dbReference type="OrthoDB" id="5639483at2"/>
<sequence length="486" mass="54824">MSNLEKIVTDLIQAITAELEDKTQDNTSALNKIKNHVNKAFSSVEKGEEKKLYIRLSLHLHPDKLRQAQPKMYELLMTRNALEKEVSPGVEKVKLQDEIFKIISAGKEESDLLKNLESDPLKTAQYVWDKFSASFNYHFNLSERYYWPFKSIVNAASWAINVALILTAAGVFVGGIVIYALISMVGQINNSLCNLFTGGQFAKTIDDYKKEPARFSKAEEQFLATVKNDFLIELQEQLRDAPTDKKEEISEFIEKIQKMSPGEMKEYYLLEKTNKEIDNNASLKSDFERIKEKKRGEFEAAVRNQISIDDLTLFKLQASAIKRSITAPLPAGFFNKIGSLFIVRPLTFLLAPVFLTITSAVSLVQQADLLLGIASMFLLLGVKLASVALLNSPIYGLDLAKWAANHLKAAFDGKKPDPRKEVATPVQNEYPNVSSRLLIENMPTREARIESSPMPPVQSANSFFSINATRSDFEYKDDAFRQELRS</sequence>
<dbReference type="AlphaFoldDB" id="A0A377GDN6"/>
<evidence type="ECO:0000313" key="3">
    <source>
        <dbReference type="Proteomes" id="UP000254554"/>
    </source>
</evidence>
<feature type="transmembrane region" description="Helical" evidence="1">
    <location>
        <begin position="346"/>
        <end position="364"/>
    </location>
</feature>
<dbReference type="EMBL" id="UGGT01000001">
    <property type="protein sequence ID" value="STO22916.1"/>
    <property type="molecule type" value="Genomic_DNA"/>
</dbReference>
<dbReference type="Proteomes" id="UP000254554">
    <property type="component" value="Unassembled WGS sequence"/>
</dbReference>
<organism evidence="2 3">
    <name type="scientific">Fluoribacter dumoffii</name>
    <dbReference type="NCBI Taxonomy" id="463"/>
    <lineage>
        <taxon>Bacteria</taxon>
        <taxon>Pseudomonadati</taxon>
        <taxon>Pseudomonadota</taxon>
        <taxon>Gammaproteobacteria</taxon>
        <taxon>Legionellales</taxon>
        <taxon>Legionellaceae</taxon>
        <taxon>Fluoribacter</taxon>
    </lineage>
</organism>
<protein>
    <submittedName>
        <fullName evidence="2">Uncharacterized protein</fullName>
    </submittedName>
</protein>
<proteinExistence type="predicted"/>
<gene>
    <name evidence="2" type="ORF">NCTC11370_03018</name>
</gene>
<keyword evidence="1" id="KW-0472">Membrane</keyword>
<reference evidence="2 3" key="1">
    <citation type="submission" date="2018-06" db="EMBL/GenBank/DDBJ databases">
        <authorList>
            <consortium name="Pathogen Informatics"/>
            <person name="Doyle S."/>
        </authorList>
    </citation>
    <scope>NUCLEOTIDE SEQUENCE [LARGE SCALE GENOMIC DNA]</scope>
    <source>
        <strain evidence="2 3">NCTC11370</strain>
    </source>
</reference>
<dbReference type="RefSeq" id="WP_010655035.1">
    <property type="nucleotide sequence ID" value="NZ_JAPHOO010000002.1"/>
</dbReference>
<accession>A0A377GDN6</accession>
<keyword evidence="3" id="KW-1185">Reference proteome</keyword>
<dbReference type="GeneID" id="93293904"/>
<evidence type="ECO:0000313" key="2">
    <source>
        <dbReference type="EMBL" id="STO22916.1"/>
    </source>
</evidence>
<feature type="transmembrane region" description="Helical" evidence="1">
    <location>
        <begin position="370"/>
        <end position="391"/>
    </location>
</feature>
<evidence type="ECO:0000256" key="1">
    <source>
        <dbReference type="SAM" id="Phobius"/>
    </source>
</evidence>
<keyword evidence="1" id="KW-1133">Transmembrane helix</keyword>
<feature type="transmembrane region" description="Helical" evidence="1">
    <location>
        <begin position="158"/>
        <end position="182"/>
    </location>
</feature>
<name>A0A377GDN6_9GAMM</name>